<organism evidence="2 3">
    <name type="scientific">Rhizoclosmatium globosum</name>
    <dbReference type="NCBI Taxonomy" id="329046"/>
    <lineage>
        <taxon>Eukaryota</taxon>
        <taxon>Fungi</taxon>
        <taxon>Fungi incertae sedis</taxon>
        <taxon>Chytridiomycota</taxon>
        <taxon>Chytridiomycota incertae sedis</taxon>
        <taxon>Chytridiomycetes</taxon>
        <taxon>Chytridiales</taxon>
        <taxon>Chytriomycetaceae</taxon>
        <taxon>Rhizoclosmatium</taxon>
    </lineage>
</organism>
<accession>A0A1Y2AGK4</accession>
<keyword evidence="3" id="KW-1185">Reference proteome</keyword>
<keyword evidence="1" id="KW-0472">Membrane</keyword>
<evidence type="ECO:0000313" key="2">
    <source>
        <dbReference type="EMBL" id="ORY21636.1"/>
    </source>
</evidence>
<comment type="caution">
    <text evidence="2">The sequence shown here is derived from an EMBL/GenBank/DDBJ whole genome shotgun (WGS) entry which is preliminary data.</text>
</comment>
<reference evidence="2 3" key="1">
    <citation type="submission" date="2016-07" db="EMBL/GenBank/DDBJ databases">
        <title>Pervasive Adenine N6-methylation of Active Genes in Fungi.</title>
        <authorList>
            <consortium name="DOE Joint Genome Institute"/>
            <person name="Mondo S.J."/>
            <person name="Dannebaum R.O."/>
            <person name="Kuo R.C."/>
            <person name="Labutti K."/>
            <person name="Haridas S."/>
            <person name="Kuo A."/>
            <person name="Salamov A."/>
            <person name="Ahrendt S.R."/>
            <person name="Lipzen A."/>
            <person name="Sullivan W."/>
            <person name="Andreopoulos W.B."/>
            <person name="Clum A."/>
            <person name="Lindquist E."/>
            <person name="Daum C."/>
            <person name="Ramamoorthy G.K."/>
            <person name="Gryganskyi A."/>
            <person name="Culley D."/>
            <person name="Magnuson J.K."/>
            <person name="James T.Y."/>
            <person name="O'Malley M.A."/>
            <person name="Stajich J.E."/>
            <person name="Spatafora J.W."/>
            <person name="Visel A."/>
            <person name="Grigoriev I.V."/>
        </authorList>
    </citation>
    <scope>NUCLEOTIDE SEQUENCE [LARGE SCALE GENOMIC DNA]</scope>
    <source>
        <strain evidence="2 3">JEL800</strain>
    </source>
</reference>
<dbReference type="Proteomes" id="UP000193642">
    <property type="component" value="Unassembled WGS sequence"/>
</dbReference>
<evidence type="ECO:0000313" key="3">
    <source>
        <dbReference type="Proteomes" id="UP000193642"/>
    </source>
</evidence>
<dbReference type="AlphaFoldDB" id="A0A1Y2AGK4"/>
<proteinExistence type="predicted"/>
<protein>
    <submittedName>
        <fullName evidence="2">Uncharacterized protein</fullName>
    </submittedName>
</protein>
<gene>
    <name evidence="2" type="ORF">BCR33DRAFT_729295</name>
</gene>
<dbReference type="EMBL" id="MCGO01000199">
    <property type="protein sequence ID" value="ORY21636.1"/>
    <property type="molecule type" value="Genomic_DNA"/>
</dbReference>
<keyword evidence="1" id="KW-0812">Transmembrane</keyword>
<name>A0A1Y2AGK4_9FUNG</name>
<keyword evidence="1" id="KW-1133">Transmembrane helix</keyword>
<evidence type="ECO:0000256" key="1">
    <source>
        <dbReference type="SAM" id="Phobius"/>
    </source>
</evidence>
<feature type="transmembrane region" description="Helical" evidence="1">
    <location>
        <begin position="37"/>
        <end position="54"/>
    </location>
</feature>
<sequence length="61" mass="6907">MKVDASLSASGTSPSPFLTLESRMEQFRITFRQSPTNFLQALVWCLSFGLIVVLKTRANQW</sequence>